<dbReference type="EMBL" id="MVHH01000077">
    <property type="protein sequence ID" value="OQZ91484.1"/>
    <property type="molecule type" value="Genomic_DNA"/>
</dbReference>
<evidence type="ECO:0000313" key="7">
    <source>
        <dbReference type="Proteomes" id="UP000034416"/>
    </source>
</evidence>
<dbReference type="AlphaFoldDB" id="A0A0F5MVJ5"/>
<reference evidence="6 8" key="3">
    <citation type="submission" date="2016-12" db="EMBL/GenBank/DDBJ databases">
        <title>The new phylogeny of genus Mycobacterium.</title>
        <authorList>
            <person name="Tortoli E."/>
            <person name="Trovato A."/>
            <person name="Cirillo D.M."/>
        </authorList>
    </citation>
    <scope>NUCLEOTIDE SEQUENCE [LARGE SCALE GENOMIC DNA]</scope>
    <source>
        <strain evidence="6 8">DSM 44942</strain>
    </source>
</reference>
<feature type="domain" description="PPE family C-terminal" evidence="4">
    <location>
        <begin position="313"/>
        <end position="394"/>
    </location>
</feature>
<comment type="similarity">
    <text evidence="1">Belongs to the mycobacterial PPE family.</text>
</comment>
<keyword evidence="8" id="KW-1185">Reference proteome</keyword>
<dbReference type="Gene3D" id="1.20.1260.20">
    <property type="entry name" value="PPE superfamily"/>
    <property type="match status" value="1"/>
</dbReference>
<evidence type="ECO:0000259" key="3">
    <source>
        <dbReference type="Pfam" id="PF00823"/>
    </source>
</evidence>
<evidence type="ECO:0000313" key="5">
    <source>
        <dbReference type="EMBL" id="KKB98775.1"/>
    </source>
</evidence>
<dbReference type="InterPro" id="IPR000030">
    <property type="entry name" value="PPE_dom"/>
</dbReference>
<evidence type="ECO:0000256" key="1">
    <source>
        <dbReference type="ARBA" id="ARBA00010652"/>
    </source>
</evidence>
<dbReference type="Proteomes" id="UP000034416">
    <property type="component" value="Unassembled WGS sequence"/>
</dbReference>
<comment type="caution">
    <text evidence="5">The sequence shown here is derived from an EMBL/GenBank/DDBJ whole genome shotgun (WGS) entry which is preliminary data.</text>
</comment>
<dbReference type="InterPro" id="IPR038332">
    <property type="entry name" value="PPE_sf"/>
</dbReference>
<reference evidence="7" key="1">
    <citation type="submission" date="2015-04" db="EMBL/GenBank/DDBJ databases">
        <title>Genome sequence of Mycobacterium arupense GUC1.</title>
        <authorList>
            <person name="Greninger A.L."/>
            <person name="Cunningham G."/>
            <person name="Chiu C.Y."/>
            <person name="Miller S."/>
        </authorList>
    </citation>
    <scope>NUCLEOTIDE SEQUENCE [LARGE SCALE GENOMIC DNA]</scope>
    <source>
        <strain evidence="7">GUC1</strain>
    </source>
</reference>
<dbReference type="RefSeq" id="WP_046189992.1">
    <property type="nucleotide sequence ID" value="NZ_JACKUJ010000039.1"/>
</dbReference>
<evidence type="ECO:0000313" key="8">
    <source>
        <dbReference type="Proteomes" id="UP000192327"/>
    </source>
</evidence>
<dbReference type="OrthoDB" id="4753201at2"/>
<dbReference type="PANTHER" id="PTHR46766">
    <property type="entry name" value="GLUTAMINE-RICH PROTEIN 2"/>
    <property type="match status" value="1"/>
</dbReference>
<dbReference type="Pfam" id="PF00823">
    <property type="entry name" value="PPE"/>
    <property type="match status" value="1"/>
</dbReference>
<dbReference type="SUPFAM" id="SSF140459">
    <property type="entry name" value="PE/PPE dimer-like"/>
    <property type="match status" value="1"/>
</dbReference>
<accession>A0A0F5MVJ5</accession>
<dbReference type="Pfam" id="PF12484">
    <property type="entry name" value="PPE-SVP"/>
    <property type="match status" value="1"/>
</dbReference>
<dbReference type="Proteomes" id="UP000192327">
    <property type="component" value="Unassembled WGS sequence"/>
</dbReference>
<dbReference type="PANTHER" id="PTHR46766:SF1">
    <property type="entry name" value="GLUTAMINE-RICH PROTEIN 2"/>
    <property type="match status" value="1"/>
</dbReference>
<proteinExistence type="inferred from homology"/>
<evidence type="ECO:0000259" key="4">
    <source>
        <dbReference type="Pfam" id="PF12484"/>
    </source>
</evidence>
<evidence type="ECO:0000313" key="6">
    <source>
        <dbReference type="EMBL" id="OQZ91484.1"/>
    </source>
</evidence>
<reference evidence="5" key="2">
    <citation type="submission" date="2015-04" db="EMBL/GenBank/DDBJ databases">
        <title>Genome sequence of Mycobacterium arupense strain GUC1.</title>
        <authorList>
            <person name="Greninger A.L."/>
            <person name="Cunningham G."/>
            <person name="Chiu C.Y."/>
            <person name="Miller S."/>
        </authorList>
    </citation>
    <scope>NUCLEOTIDE SEQUENCE</scope>
    <source>
        <strain evidence="5">GUC1</strain>
    </source>
</reference>
<protein>
    <submittedName>
        <fullName evidence="5">PPE family protein</fullName>
    </submittedName>
</protein>
<dbReference type="InterPro" id="IPR022171">
    <property type="entry name" value="PPE_C"/>
</dbReference>
<evidence type="ECO:0000256" key="2">
    <source>
        <dbReference type="SAM" id="MobiDB-lite"/>
    </source>
</evidence>
<dbReference type="PATRIC" id="fig|342002.3.peg.2993"/>
<dbReference type="GO" id="GO:0052572">
    <property type="term" value="P:response to host immune response"/>
    <property type="evidence" value="ECO:0007669"/>
    <property type="project" value="TreeGrafter"/>
</dbReference>
<organism evidence="5 7">
    <name type="scientific">Mycolicibacter arupensis</name>
    <dbReference type="NCBI Taxonomy" id="342002"/>
    <lineage>
        <taxon>Bacteria</taxon>
        <taxon>Bacillati</taxon>
        <taxon>Actinomycetota</taxon>
        <taxon>Actinomycetes</taxon>
        <taxon>Mycobacteriales</taxon>
        <taxon>Mycobacteriaceae</taxon>
        <taxon>Mycolicibacter</taxon>
    </lineage>
</organism>
<name>A0A0F5MVJ5_9MYCO</name>
<sequence>MDFGALPPEINSARMYSGPGSGTMLAASAAWEGLAADLYSTAASYSSVVSNLTGGPWLGPASASMAAGAAGYVAWLNTAAVQAEQAAAQARAAATAYETARAMTVPPPLIAANRSQLMSLIATNVFGQNTPAIAATEALYAQMWAQDSIAMYGYAGSSAVASQLTPFTAPQPTTNTGGLAGQTAAAAQATATSVATNTQATLSQAMSAVPTALQGLASPLSSTSALSSVNSSLSSLSPALSMTSSVGWISSALLSNLNQLKSLMPALSAAGTTASSTGVTGGLASGLAGGLGHGALAPAGWAGTGGAGSAAASAGLGRAATVGALSVPPTWAAPTAAIGPTTALPGSSLTAAAAGTAGGPSLLGAAPLAGMARRAADGAASRPELRLEAPTVIPHSPSAG</sequence>
<dbReference type="FunFam" id="1.20.1260.20:FF:000001">
    <property type="entry name" value="PPE family protein PPE41"/>
    <property type="match status" value="1"/>
</dbReference>
<feature type="region of interest" description="Disordered" evidence="2">
    <location>
        <begin position="381"/>
        <end position="400"/>
    </location>
</feature>
<gene>
    <name evidence="6" type="ORF">BST15_19905</name>
    <name evidence="5" type="ORF">WR43_12890</name>
</gene>
<dbReference type="EMBL" id="LASW01000057">
    <property type="protein sequence ID" value="KKB98775.1"/>
    <property type="molecule type" value="Genomic_DNA"/>
</dbReference>
<feature type="domain" description="PPE" evidence="3">
    <location>
        <begin position="2"/>
        <end position="165"/>
    </location>
</feature>
<dbReference type="STRING" id="342002.BST15_19905"/>